<dbReference type="InterPro" id="IPR036116">
    <property type="entry name" value="FN3_sf"/>
</dbReference>
<dbReference type="AlphaFoldDB" id="A0A9J6RRC1"/>
<dbReference type="EMBL" id="JAPTGG010000015">
    <property type="protein sequence ID" value="MCZ0866703.1"/>
    <property type="molecule type" value="Genomic_DNA"/>
</dbReference>
<dbReference type="Gene3D" id="2.60.40.10">
    <property type="entry name" value="Immunoglobulins"/>
    <property type="match status" value="1"/>
</dbReference>
<feature type="region of interest" description="Disordered" evidence="1">
    <location>
        <begin position="20"/>
        <end position="82"/>
    </location>
</feature>
<evidence type="ECO:0000313" key="4">
    <source>
        <dbReference type="EMBL" id="MCZ0866703.1"/>
    </source>
</evidence>
<dbReference type="Proteomes" id="UP001069090">
    <property type="component" value="Unassembled WGS sequence"/>
</dbReference>
<dbReference type="PROSITE" id="PS50853">
    <property type="entry name" value="FN3"/>
    <property type="match status" value="1"/>
</dbReference>
<dbReference type="InterPro" id="IPR003961">
    <property type="entry name" value="FN3_dom"/>
</dbReference>
<protein>
    <submittedName>
        <fullName evidence="4">Fibronectin type III domain-containing protein</fullName>
    </submittedName>
</protein>
<keyword evidence="2" id="KW-0732">Signal</keyword>
<dbReference type="SUPFAM" id="SSF49265">
    <property type="entry name" value="Fibronectin type III"/>
    <property type="match status" value="1"/>
</dbReference>
<keyword evidence="5" id="KW-1185">Reference proteome</keyword>
<evidence type="ECO:0000313" key="5">
    <source>
        <dbReference type="Proteomes" id="UP001069090"/>
    </source>
</evidence>
<feature type="signal peptide" evidence="2">
    <location>
        <begin position="1"/>
        <end position="18"/>
    </location>
</feature>
<gene>
    <name evidence="4" type="ORF">O0V09_15935</name>
</gene>
<dbReference type="InterPro" id="IPR013783">
    <property type="entry name" value="Ig-like_fold"/>
</dbReference>
<dbReference type="PROSITE" id="PS51257">
    <property type="entry name" value="PROKAR_LIPOPROTEIN"/>
    <property type="match status" value="1"/>
</dbReference>
<feature type="compositionally biased region" description="Polar residues" evidence="1">
    <location>
        <begin position="69"/>
        <end position="82"/>
    </location>
</feature>
<proteinExistence type="predicted"/>
<evidence type="ECO:0000256" key="1">
    <source>
        <dbReference type="SAM" id="MobiDB-lite"/>
    </source>
</evidence>
<dbReference type="CDD" id="cd00063">
    <property type="entry name" value="FN3"/>
    <property type="match status" value="1"/>
</dbReference>
<sequence length="159" mass="16548">MHKLLTLCLLSTLLAACGGGGGGGSDDTAASSSSSSDNSSSSATENNEQSAPSTPEPSDPEPEPSPSPNTGTITLSWTAPTTRADNSPLALTEIGGYEIYYYLDGTPINEGQMVNISDRNTTTYTTPELPAGKYYFAISTYDTSMIYSPLSTPVSAEID</sequence>
<evidence type="ECO:0000256" key="2">
    <source>
        <dbReference type="SAM" id="SignalP"/>
    </source>
</evidence>
<feature type="domain" description="Fibronectin type-III" evidence="3">
    <location>
        <begin position="56"/>
        <end position="159"/>
    </location>
</feature>
<reference evidence="4 5" key="1">
    <citation type="submission" date="2022-12" db="EMBL/GenBank/DDBJ databases">
        <title>Dasania phycosphaerae sp. nov., isolated from particulate material of the south coast of Korea.</title>
        <authorList>
            <person name="Jiang Y."/>
        </authorList>
    </citation>
    <scope>NUCLEOTIDE SEQUENCE [LARGE SCALE GENOMIC DNA]</scope>
    <source>
        <strain evidence="4 5">GY-19</strain>
    </source>
</reference>
<feature type="compositionally biased region" description="Low complexity" evidence="1">
    <location>
        <begin position="26"/>
        <end position="43"/>
    </location>
</feature>
<organism evidence="4 5">
    <name type="scientific">Dasania phycosphaerae</name>
    <dbReference type="NCBI Taxonomy" id="2950436"/>
    <lineage>
        <taxon>Bacteria</taxon>
        <taxon>Pseudomonadati</taxon>
        <taxon>Pseudomonadota</taxon>
        <taxon>Gammaproteobacteria</taxon>
        <taxon>Cellvibrionales</taxon>
        <taxon>Spongiibacteraceae</taxon>
        <taxon>Dasania</taxon>
    </lineage>
</organism>
<name>A0A9J6RRC1_9GAMM</name>
<feature type="chain" id="PRO_5039943538" evidence="2">
    <location>
        <begin position="19"/>
        <end position="159"/>
    </location>
</feature>
<comment type="caution">
    <text evidence="4">The sequence shown here is derived from an EMBL/GenBank/DDBJ whole genome shotgun (WGS) entry which is preliminary data.</text>
</comment>
<evidence type="ECO:0000259" key="3">
    <source>
        <dbReference type="PROSITE" id="PS50853"/>
    </source>
</evidence>
<accession>A0A9J6RRC1</accession>
<dbReference type="RefSeq" id="WP_258332732.1">
    <property type="nucleotide sequence ID" value="NZ_JAPTGG010000015.1"/>
</dbReference>